<gene>
    <name evidence="3" type="ordered locus">Tgr7_2803</name>
</gene>
<reference evidence="3 4" key="1">
    <citation type="journal article" date="2011" name="Stand. Genomic Sci.">
        <title>Complete genome sequence of 'Thioalkalivibrio sulfidophilus' HL-EbGr7.</title>
        <authorList>
            <person name="Muyzer G."/>
            <person name="Sorokin D.Y."/>
            <person name="Mavromatis K."/>
            <person name="Lapidus A."/>
            <person name="Clum A."/>
            <person name="Ivanova N."/>
            <person name="Pati A."/>
            <person name="d'Haeseleer P."/>
            <person name="Woyke T."/>
            <person name="Kyrpides N.C."/>
        </authorList>
    </citation>
    <scope>NUCLEOTIDE SEQUENCE [LARGE SCALE GENOMIC DNA]</scope>
    <source>
        <strain evidence="3 4">HL-EbGR7</strain>
    </source>
</reference>
<accession>B8GNI5</accession>
<dbReference type="RefSeq" id="WP_012639351.1">
    <property type="nucleotide sequence ID" value="NC_011901.1"/>
</dbReference>
<dbReference type="STRING" id="396588.Tgr7_2803"/>
<feature type="signal peptide" evidence="2">
    <location>
        <begin position="1"/>
        <end position="29"/>
    </location>
</feature>
<proteinExistence type="inferred from homology"/>
<dbReference type="GO" id="GO:0015562">
    <property type="term" value="F:efflux transmembrane transporter activity"/>
    <property type="evidence" value="ECO:0007669"/>
    <property type="project" value="InterPro"/>
</dbReference>
<dbReference type="InterPro" id="IPR010131">
    <property type="entry name" value="MdtP/NodT-like"/>
</dbReference>
<feature type="chain" id="PRO_5002873179" evidence="2">
    <location>
        <begin position="30"/>
        <end position="412"/>
    </location>
</feature>
<protein>
    <submittedName>
        <fullName evidence="3">Outer membrane efflux protein</fullName>
    </submittedName>
</protein>
<dbReference type="eggNOG" id="COG1538">
    <property type="taxonomic scope" value="Bacteria"/>
</dbReference>
<dbReference type="SUPFAM" id="SSF56954">
    <property type="entry name" value="Outer membrane efflux proteins (OEP)"/>
    <property type="match status" value="1"/>
</dbReference>
<dbReference type="KEGG" id="tgr:Tgr7_2803"/>
<dbReference type="OrthoDB" id="9791261at2"/>
<dbReference type="EMBL" id="CP001339">
    <property type="protein sequence ID" value="ACL73876.1"/>
    <property type="molecule type" value="Genomic_DNA"/>
</dbReference>
<sequence precursor="true">MSMLFGRPLCAVGFAVVATAITLALPARAEPAPPYETLIEHLDRTPATLEAEALLDAARARAQQARALPNPSISLEAENAYGRSPFTGYGAAETTFSVSQPLELWGQRGARIGAARAEADAAGLRRDQSRWAVAGRLALIYAEAEAASLQHELAAEALSLTQADASAVMALVEEGREAVLRGVQAESEVEAARAVVDETRANRDAAFARLAAVAMLTEPVTSIETSLLNRAPNPFTPDARNPLAVQIAEAELDAAGEFVNVERLRARPDVTASLGVRRFEEYDTQALTFGISVSLPLFDRNTGAISAARAEQRAAEARLASLKLEAQADRSAAQARLDASITRTRAADNGVAATEEAYRLARAGFDAGRISQLELRSIRAALIAARNTAVDARLARVRAEVELARLDGRAPF</sequence>
<dbReference type="Gene3D" id="1.20.1600.10">
    <property type="entry name" value="Outer membrane efflux proteins (OEP)"/>
    <property type="match status" value="1"/>
</dbReference>
<organism evidence="3 4">
    <name type="scientific">Thioalkalivibrio sulfidiphilus (strain HL-EbGR7)</name>
    <dbReference type="NCBI Taxonomy" id="396588"/>
    <lineage>
        <taxon>Bacteria</taxon>
        <taxon>Pseudomonadati</taxon>
        <taxon>Pseudomonadota</taxon>
        <taxon>Gammaproteobacteria</taxon>
        <taxon>Chromatiales</taxon>
        <taxon>Ectothiorhodospiraceae</taxon>
        <taxon>Thioalkalivibrio</taxon>
    </lineage>
</organism>
<evidence type="ECO:0000256" key="2">
    <source>
        <dbReference type="SAM" id="SignalP"/>
    </source>
</evidence>
<evidence type="ECO:0000313" key="3">
    <source>
        <dbReference type="EMBL" id="ACL73876.1"/>
    </source>
</evidence>
<dbReference type="InterPro" id="IPR003423">
    <property type="entry name" value="OMP_efflux"/>
</dbReference>
<dbReference type="PANTHER" id="PTHR30203">
    <property type="entry name" value="OUTER MEMBRANE CATION EFFLUX PROTEIN"/>
    <property type="match status" value="1"/>
</dbReference>
<evidence type="ECO:0000256" key="1">
    <source>
        <dbReference type="ARBA" id="ARBA00007613"/>
    </source>
</evidence>
<keyword evidence="2" id="KW-0732">Signal</keyword>
<dbReference type="AlphaFoldDB" id="B8GNI5"/>
<name>B8GNI5_THISH</name>
<dbReference type="Proteomes" id="UP000002383">
    <property type="component" value="Chromosome"/>
</dbReference>
<comment type="similarity">
    <text evidence="1">Belongs to the outer membrane factor (OMF) (TC 1.B.17) family.</text>
</comment>
<dbReference type="PANTHER" id="PTHR30203:SF24">
    <property type="entry name" value="BLR4935 PROTEIN"/>
    <property type="match status" value="1"/>
</dbReference>
<dbReference type="HOGENOM" id="CLU_012817_14_2_6"/>
<evidence type="ECO:0000313" key="4">
    <source>
        <dbReference type="Proteomes" id="UP000002383"/>
    </source>
</evidence>
<dbReference type="Pfam" id="PF02321">
    <property type="entry name" value="OEP"/>
    <property type="match status" value="2"/>
</dbReference>
<keyword evidence="4" id="KW-1185">Reference proteome</keyword>